<keyword evidence="4" id="KW-0408">Iron</keyword>
<keyword evidence="5" id="KW-0411">Iron-sulfur</keyword>
<dbReference type="Pfam" id="PF04055">
    <property type="entry name" value="Radical_SAM"/>
    <property type="match status" value="1"/>
</dbReference>
<protein>
    <submittedName>
        <fullName evidence="7">Radical SAM protein</fullName>
    </submittedName>
</protein>
<dbReference type="InterPro" id="IPR007197">
    <property type="entry name" value="rSAM"/>
</dbReference>
<dbReference type="Proteomes" id="UP001197806">
    <property type="component" value="Unassembled WGS sequence"/>
</dbReference>
<evidence type="ECO:0000256" key="5">
    <source>
        <dbReference type="ARBA" id="ARBA00023014"/>
    </source>
</evidence>
<name>A0AAW4R1L4_BACCE</name>
<organism evidence="7 8">
    <name type="scientific">Bacillus cereus</name>
    <dbReference type="NCBI Taxonomy" id="1396"/>
    <lineage>
        <taxon>Bacteria</taxon>
        <taxon>Bacillati</taxon>
        <taxon>Bacillota</taxon>
        <taxon>Bacilli</taxon>
        <taxon>Bacillales</taxon>
        <taxon>Bacillaceae</taxon>
        <taxon>Bacillus</taxon>
        <taxon>Bacillus cereus group</taxon>
    </lineage>
</organism>
<dbReference type="RefSeq" id="WP_088346720.1">
    <property type="nucleotide sequence ID" value="NZ_CP063977.1"/>
</dbReference>
<dbReference type="SFLD" id="SFLDS00029">
    <property type="entry name" value="Radical_SAM"/>
    <property type="match status" value="1"/>
</dbReference>
<evidence type="ECO:0000256" key="1">
    <source>
        <dbReference type="ARBA" id="ARBA00001966"/>
    </source>
</evidence>
<evidence type="ECO:0000256" key="2">
    <source>
        <dbReference type="ARBA" id="ARBA00022691"/>
    </source>
</evidence>
<keyword evidence="2" id="KW-0949">S-adenosyl-L-methionine</keyword>
<dbReference type="InterPro" id="IPR006638">
    <property type="entry name" value="Elp3/MiaA/NifB-like_rSAM"/>
</dbReference>
<dbReference type="CDD" id="cd21109">
    <property type="entry name" value="SPASM"/>
    <property type="match status" value="1"/>
</dbReference>
<dbReference type="CDD" id="cd01335">
    <property type="entry name" value="Radical_SAM"/>
    <property type="match status" value="1"/>
</dbReference>
<sequence>MKKYFRLYPYCHLEIGKNNSCLYDISSGKMIKINKENAELLKRCQENEPLSSIDIELGILDELMNLNLGTYYDDPQFIEPFFETNETKNRIFIKNNTLRQMFILTSTDCNMNCKHCNVDSSIFRKTGCKIWPQNINFNILTQSQWRIILEAFYNLHGEELLFIGGEPFLEFNFIKTIVGIAKKIGISKFSIFTNGSILDDDILRFLMEYEIKVYIQVFEADENKFKAITNSDISSIQIIDNIRKLSDYHVNLQLSVLVTRDNDEDIVNIVNTFQKEAKVRNIKIEFLYPKPNNNYYSKKYTSFMYDKKREFSHVNAHKMQFLHQYNPSFFGQITLRRDGKVSPHPMLLTSIIGDLQQDDLSTIINSDVFQEYLTLNKGKISKCSTCAYKYNCLDDRVIESFATSNLYGMEYCNI</sequence>
<dbReference type="PANTHER" id="PTHR43273">
    <property type="entry name" value="ANAEROBIC SULFATASE-MATURATING ENZYME HOMOLOG ASLB-RELATED"/>
    <property type="match status" value="1"/>
</dbReference>
<evidence type="ECO:0000259" key="6">
    <source>
        <dbReference type="PROSITE" id="PS51918"/>
    </source>
</evidence>
<dbReference type="SMART" id="SM00729">
    <property type="entry name" value="Elp3"/>
    <property type="match status" value="1"/>
</dbReference>
<gene>
    <name evidence="7" type="ORF">H7U08_30950</name>
</gene>
<reference evidence="7" key="1">
    <citation type="submission" date="2020-08" db="EMBL/GenBank/DDBJ databases">
        <title>Fungal Genomes of the International Space Station.</title>
        <authorList>
            <person name="Seuylemezian A."/>
            <person name="Singh N.K."/>
            <person name="Wood J."/>
            <person name="Venkateswaran K."/>
        </authorList>
    </citation>
    <scope>NUCLEOTIDE SEQUENCE</scope>
    <source>
        <strain evidence="7">I2-B2</strain>
    </source>
</reference>
<dbReference type="SFLD" id="SFLDG01386">
    <property type="entry name" value="main_SPASM_domain-containing"/>
    <property type="match status" value="1"/>
</dbReference>
<dbReference type="SFLD" id="SFLDG01067">
    <property type="entry name" value="SPASM/twitch_domain_containing"/>
    <property type="match status" value="1"/>
</dbReference>
<dbReference type="EMBL" id="JACLPZ010000072">
    <property type="protein sequence ID" value="MBY0040903.1"/>
    <property type="molecule type" value="Genomic_DNA"/>
</dbReference>
<evidence type="ECO:0000256" key="3">
    <source>
        <dbReference type="ARBA" id="ARBA00022723"/>
    </source>
</evidence>
<dbReference type="Pfam" id="PF13186">
    <property type="entry name" value="SPASM"/>
    <property type="match status" value="1"/>
</dbReference>
<dbReference type="AlphaFoldDB" id="A0AAW4R1L4"/>
<feature type="domain" description="Radical SAM core" evidence="6">
    <location>
        <begin position="95"/>
        <end position="330"/>
    </location>
</feature>
<proteinExistence type="predicted"/>
<dbReference type="GO" id="GO:0016491">
    <property type="term" value="F:oxidoreductase activity"/>
    <property type="evidence" value="ECO:0007669"/>
    <property type="project" value="InterPro"/>
</dbReference>
<dbReference type="PANTHER" id="PTHR43273:SF8">
    <property type="entry name" value="RADICAL SAM DOMAIN PROTEIN"/>
    <property type="match status" value="1"/>
</dbReference>
<dbReference type="Gene3D" id="3.20.20.70">
    <property type="entry name" value="Aldolase class I"/>
    <property type="match status" value="1"/>
</dbReference>
<dbReference type="InterPro" id="IPR023867">
    <property type="entry name" value="Sulphatase_maturase_rSAM"/>
</dbReference>
<dbReference type="GO" id="GO:0046872">
    <property type="term" value="F:metal ion binding"/>
    <property type="evidence" value="ECO:0007669"/>
    <property type="project" value="UniProtKB-KW"/>
</dbReference>
<dbReference type="InterPro" id="IPR013785">
    <property type="entry name" value="Aldolase_TIM"/>
</dbReference>
<comment type="cofactor">
    <cofactor evidence="1">
        <name>[4Fe-4S] cluster</name>
        <dbReference type="ChEBI" id="CHEBI:49883"/>
    </cofactor>
</comment>
<dbReference type="GO" id="GO:0051536">
    <property type="term" value="F:iron-sulfur cluster binding"/>
    <property type="evidence" value="ECO:0007669"/>
    <property type="project" value="UniProtKB-KW"/>
</dbReference>
<evidence type="ECO:0000256" key="4">
    <source>
        <dbReference type="ARBA" id="ARBA00023004"/>
    </source>
</evidence>
<dbReference type="SUPFAM" id="SSF102114">
    <property type="entry name" value="Radical SAM enzymes"/>
    <property type="match status" value="1"/>
</dbReference>
<accession>A0AAW4R1L4</accession>
<comment type="caution">
    <text evidence="7">The sequence shown here is derived from an EMBL/GenBank/DDBJ whole genome shotgun (WGS) entry which is preliminary data.</text>
</comment>
<keyword evidence="3" id="KW-0479">Metal-binding</keyword>
<dbReference type="InterPro" id="IPR058240">
    <property type="entry name" value="rSAM_sf"/>
</dbReference>
<dbReference type="InterPro" id="IPR023885">
    <property type="entry name" value="4Fe4S-binding_SPASM_dom"/>
</dbReference>
<dbReference type="PROSITE" id="PS51918">
    <property type="entry name" value="RADICAL_SAM"/>
    <property type="match status" value="1"/>
</dbReference>
<evidence type="ECO:0000313" key="7">
    <source>
        <dbReference type="EMBL" id="MBY0040903.1"/>
    </source>
</evidence>
<evidence type="ECO:0000313" key="8">
    <source>
        <dbReference type="Proteomes" id="UP001197806"/>
    </source>
</evidence>